<keyword evidence="2" id="KW-1185">Reference proteome</keyword>
<sequence length="145" mass="16209">MRATGGCGVSVPILSSVSDIRDWYHDLHGEHPARVSYVTPGSREVSWTAAFERLHPVIERMARHGQFPLIGTPEWADLPDGDPRLIGSVYYAAEMHALHLSVRAHAMADASREVSTALPWAARYRDGQQRQAWLETNPWAKRVVA</sequence>
<dbReference type="Pfam" id="PF10888">
    <property type="entry name" value="DUF2742"/>
    <property type="match status" value="1"/>
</dbReference>
<protein>
    <submittedName>
        <fullName evidence="1">DUF2742 domain-containing protein</fullName>
    </submittedName>
</protein>
<evidence type="ECO:0000313" key="2">
    <source>
        <dbReference type="Proteomes" id="UP001265083"/>
    </source>
</evidence>
<name>A0ABU2GV01_9ACTN</name>
<dbReference type="EMBL" id="JAVLUS010000013">
    <property type="protein sequence ID" value="MDS1115299.1"/>
    <property type="molecule type" value="Genomic_DNA"/>
</dbReference>
<comment type="caution">
    <text evidence="1">The sequence shown here is derived from an EMBL/GenBank/DDBJ whole genome shotgun (WGS) entry which is preliminary data.</text>
</comment>
<dbReference type="RefSeq" id="WP_310951297.1">
    <property type="nucleotide sequence ID" value="NZ_JAVLUS010000013.1"/>
</dbReference>
<dbReference type="Proteomes" id="UP001265083">
    <property type="component" value="Unassembled WGS sequence"/>
</dbReference>
<evidence type="ECO:0000313" key="1">
    <source>
        <dbReference type="EMBL" id="MDS1115299.1"/>
    </source>
</evidence>
<accession>A0ABU2GV01</accession>
<organism evidence="1 2">
    <name type="scientific">Gordonia westfalica</name>
    <dbReference type="NCBI Taxonomy" id="158898"/>
    <lineage>
        <taxon>Bacteria</taxon>
        <taxon>Bacillati</taxon>
        <taxon>Actinomycetota</taxon>
        <taxon>Actinomycetes</taxon>
        <taxon>Mycobacteriales</taxon>
        <taxon>Gordoniaceae</taxon>
        <taxon>Gordonia</taxon>
    </lineage>
</organism>
<proteinExistence type="predicted"/>
<dbReference type="InterPro" id="IPR024384">
    <property type="entry name" value="DUF2742"/>
</dbReference>
<gene>
    <name evidence="1" type="ORF">RD149_16190</name>
</gene>
<reference evidence="1 2" key="1">
    <citation type="submission" date="2023-08" db="EMBL/GenBank/DDBJ databases">
        <title>Bioegradation of LLDPE and BLDPE plastic by marine bacteria from coast plastic debris.</title>
        <authorList>
            <person name="Rong Z."/>
        </authorList>
    </citation>
    <scope>NUCLEOTIDE SEQUENCE [LARGE SCALE GENOMIC DNA]</scope>
    <source>
        <strain evidence="1 2">Z-2</strain>
    </source>
</reference>